<dbReference type="Gene3D" id="3.40.50.300">
    <property type="entry name" value="P-loop containing nucleotide triphosphate hydrolases"/>
    <property type="match status" value="1"/>
</dbReference>
<dbReference type="PRINTS" id="PR00449">
    <property type="entry name" value="RASTRNSFRMNG"/>
</dbReference>
<proteinExistence type="predicted"/>
<dbReference type="InterPro" id="IPR003578">
    <property type="entry name" value="Small_GTPase_Rho"/>
</dbReference>
<dbReference type="InterPro" id="IPR001806">
    <property type="entry name" value="Small_GTPase"/>
</dbReference>
<dbReference type="Proteomes" id="UP001374579">
    <property type="component" value="Unassembled WGS sequence"/>
</dbReference>
<keyword evidence="2" id="KW-0342">GTP-binding</keyword>
<dbReference type="GO" id="GO:0005525">
    <property type="term" value="F:GTP binding"/>
    <property type="evidence" value="ECO:0007669"/>
    <property type="project" value="UniProtKB-KW"/>
</dbReference>
<accession>A0AAN9GG41</accession>
<dbReference type="GO" id="GO:0007264">
    <property type="term" value="P:small GTPase-mediated signal transduction"/>
    <property type="evidence" value="ECO:0007669"/>
    <property type="project" value="InterPro"/>
</dbReference>
<evidence type="ECO:0000256" key="1">
    <source>
        <dbReference type="ARBA" id="ARBA00022741"/>
    </source>
</evidence>
<reference evidence="3 4" key="1">
    <citation type="submission" date="2024-02" db="EMBL/GenBank/DDBJ databases">
        <title>Chromosome-scale genome assembly of the rough periwinkle Littorina saxatilis.</title>
        <authorList>
            <person name="De Jode A."/>
            <person name="Faria R."/>
            <person name="Formenti G."/>
            <person name="Sims Y."/>
            <person name="Smith T.P."/>
            <person name="Tracey A."/>
            <person name="Wood J.M.D."/>
            <person name="Zagrodzka Z.B."/>
            <person name="Johannesson K."/>
            <person name="Butlin R.K."/>
            <person name="Leder E.H."/>
        </authorList>
    </citation>
    <scope>NUCLEOTIDE SEQUENCE [LARGE SCALE GENOMIC DNA]</scope>
    <source>
        <strain evidence="3">Snail1</strain>
        <tissue evidence="3">Muscle</tissue>
    </source>
</reference>
<evidence type="ECO:0000313" key="4">
    <source>
        <dbReference type="Proteomes" id="UP001374579"/>
    </source>
</evidence>
<organism evidence="3 4">
    <name type="scientific">Littorina saxatilis</name>
    <dbReference type="NCBI Taxonomy" id="31220"/>
    <lineage>
        <taxon>Eukaryota</taxon>
        <taxon>Metazoa</taxon>
        <taxon>Spiralia</taxon>
        <taxon>Lophotrochozoa</taxon>
        <taxon>Mollusca</taxon>
        <taxon>Gastropoda</taxon>
        <taxon>Caenogastropoda</taxon>
        <taxon>Littorinimorpha</taxon>
        <taxon>Littorinoidea</taxon>
        <taxon>Littorinidae</taxon>
        <taxon>Littorina</taxon>
    </lineage>
</organism>
<keyword evidence="4" id="KW-1185">Reference proteome</keyword>
<dbReference type="SMART" id="SM00175">
    <property type="entry name" value="RAB"/>
    <property type="match status" value="1"/>
</dbReference>
<dbReference type="PANTHER" id="PTHR24072">
    <property type="entry name" value="RHO FAMILY GTPASE"/>
    <property type="match status" value="1"/>
</dbReference>
<dbReference type="NCBIfam" id="TIGR00231">
    <property type="entry name" value="small_GTP"/>
    <property type="match status" value="1"/>
</dbReference>
<dbReference type="SUPFAM" id="SSF52540">
    <property type="entry name" value="P-loop containing nucleoside triphosphate hydrolases"/>
    <property type="match status" value="1"/>
</dbReference>
<dbReference type="SMART" id="SM00173">
    <property type="entry name" value="RAS"/>
    <property type="match status" value="1"/>
</dbReference>
<dbReference type="PROSITE" id="PS51420">
    <property type="entry name" value="RHO"/>
    <property type="match status" value="1"/>
</dbReference>
<dbReference type="SMART" id="SM00174">
    <property type="entry name" value="RHO"/>
    <property type="match status" value="1"/>
</dbReference>
<gene>
    <name evidence="3" type="ORF">V1264_015111</name>
</gene>
<dbReference type="PROSITE" id="PS51421">
    <property type="entry name" value="RAS"/>
    <property type="match status" value="1"/>
</dbReference>
<dbReference type="GO" id="GO:0003924">
    <property type="term" value="F:GTPase activity"/>
    <property type="evidence" value="ECO:0007669"/>
    <property type="project" value="InterPro"/>
</dbReference>
<protein>
    <submittedName>
        <fullName evidence="3">Uncharacterized protein</fullName>
    </submittedName>
</protein>
<evidence type="ECO:0000313" key="3">
    <source>
        <dbReference type="EMBL" id="KAK7107147.1"/>
    </source>
</evidence>
<dbReference type="InterPro" id="IPR027417">
    <property type="entry name" value="P-loop_NTPase"/>
</dbReference>
<sequence length="300" mass="32396">MFCCFSFKGKRTGGVRVEGCCCRRVKVVVVGDGQCGKTSLIQRYCSGTLPSDYTPTLFDTSTVNTVVEERKVQMVIQDTAGQEDLDRLRPPFYLNTDVVIVCFDLDNPDSLDNVQSVWLPEVRRYCGKIPVLLAGTKADLALNAGNKNGGAANGSLDVSSAAISADLSLKSANIDDKGVSFGVSTDAYSTVNKDTDTLLVNGKETQQVSTLNVTLKNNAKQKLVKQASQNDVELLYGREGDSHCANKTVKKGRSLAKKLGFAGFHVTSAVMHFGITELFDAALASAVSSKQWKKKYKQVA</sequence>
<name>A0AAN9GG41_9CAEN</name>
<dbReference type="CDD" id="cd00157">
    <property type="entry name" value="Rho"/>
    <property type="match status" value="1"/>
</dbReference>
<keyword evidence="1" id="KW-0547">Nucleotide-binding</keyword>
<comment type="caution">
    <text evidence="3">The sequence shown here is derived from an EMBL/GenBank/DDBJ whole genome shotgun (WGS) entry which is preliminary data.</text>
</comment>
<dbReference type="Pfam" id="PF00071">
    <property type="entry name" value="Ras"/>
    <property type="match status" value="1"/>
</dbReference>
<dbReference type="PROSITE" id="PS51419">
    <property type="entry name" value="RAB"/>
    <property type="match status" value="1"/>
</dbReference>
<dbReference type="EMBL" id="JBAMIC010000004">
    <property type="protein sequence ID" value="KAK7107147.1"/>
    <property type="molecule type" value="Genomic_DNA"/>
</dbReference>
<dbReference type="SMART" id="SM00176">
    <property type="entry name" value="RAN"/>
    <property type="match status" value="1"/>
</dbReference>
<evidence type="ECO:0000256" key="2">
    <source>
        <dbReference type="ARBA" id="ARBA00023134"/>
    </source>
</evidence>
<dbReference type="AlphaFoldDB" id="A0AAN9GG41"/>
<dbReference type="InterPro" id="IPR005225">
    <property type="entry name" value="Small_GTP-bd"/>
</dbReference>